<keyword evidence="2" id="KW-0812">Transmembrane</keyword>
<dbReference type="AlphaFoldDB" id="A0A2P6S2Z5"/>
<keyword evidence="4" id="KW-1185">Reference proteome</keyword>
<keyword evidence="2" id="KW-0472">Membrane</keyword>
<dbReference type="OMA" id="VPCPQRI"/>
<accession>A0A2P6S2Z5</accession>
<evidence type="ECO:0000313" key="4">
    <source>
        <dbReference type="Proteomes" id="UP000238479"/>
    </source>
</evidence>
<evidence type="ECO:0000313" key="3">
    <source>
        <dbReference type="EMBL" id="PRQ53054.1"/>
    </source>
</evidence>
<dbReference type="EMBL" id="PDCK01000040">
    <property type="protein sequence ID" value="PRQ53054.1"/>
    <property type="molecule type" value="Genomic_DNA"/>
</dbReference>
<dbReference type="Gramene" id="PRQ53054">
    <property type="protein sequence ID" value="PRQ53054"/>
    <property type="gene ID" value="RchiOBHm_Chr2g0162241"/>
</dbReference>
<feature type="transmembrane region" description="Helical" evidence="2">
    <location>
        <begin position="42"/>
        <end position="63"/>
    </location>
</feature>
<evidence type="ECO:0000256" key="2">
    <source>
        <dbReference type="SAM" id="Phobius"/>
    </source>
</evidence>
<dbReference type="OrthoDB" id="770781at2759"/>
<dbReference type="PANTHER" id="PTHR33728">
    <property type="entry name" value="CTTNBP 2 AMINO-TERMINAL-LIKE PROTEIN"/>
    <property type="match status" value="1"/>
</dbReference>
<dbReference type="STRING" id="74649.A0A2P6S2Z5"/>
<keyword evidence="2" id="KW-1133">Transmembrane helix</keyword>
<proteinExistence type="predicted"/>
<organism evidence="3 4">
    <name type="scientific">Rosa chinensis</name>
    <name type="common">China rose</name>
    <dbReference type="NCBI Taxonomy" id="74649"/>
    <lineage>
        <taxon>Eukaryota</taxon>
        <taxon>Viridiplantae</taxon>
        <taxon>Streptophyta</taxon>
        <taxon>Embryophyta</taxon>
        <taxon>Tracheophyta</taxon>
        <taxon>Spermatophyta</taxon>
        <taxon>Magnoliopsida</taxon>
        <taxon>eudicotyledons</taxon>
        <taxon>Gunneridae</taxon>
        <taxon>Pentapetalae</taxon>
        <taxon>rosids</taxon>
        <taxon>fabids</taxon>
        <taxon>Rosales</taxon>
        <taxon>Rosaceae</taxon>
        <taxon>Rosoideae</taxon>
        <taxon>Rosoideae incertae sedis</taxon>
        <taxon>Rosa</taxon>
    </lineage>
</organism>
<dbReference type="PANTHER" id="PTHR33728:SF21">
    <property type="entry name" value="TRANSMEMBRANE PROTEIN"/>
    <property type="match status" value="1"/>
</dbReference>
<dbReference type="Proteomes" id="UP000238479">
    <property type="component" value="Chromosome 2"/>
</dbReference>
<evidence type="ECO:0000256" key="1">
    <source>
        <dbReference type="SAM" id="MobiDB-lite"/>
    </source>
</evidence>
<name>A0A2P6S2Z5_ROSCH</name>
<comment type="caution">
    <text evidence="3">The sequence shown here is derived from an EMBL/GenBank/DDBJ whole genome shotgun (WGS) entry which is preliminary data.</text>
</comment>
<reference evidence="3 4" key="1">
    <citation type="journal article" date="2018" name="Nat. Genet.">
        <title>The Rosa genome provides new insights in the design of modern roses.</title>
        <authorList>
            <person name="Bendahmane M."/>
        </authorList>
    </citation>
    <scope>NUCLEOTIDE SEQUENCE [LARGE SCALE GENOMIC DNA]</scope>
    <source>
        <strain evidence="4">cv. Old Blush</strain>
    </source>
</reference>
<feature type="region of interest" description="Disordered" evidence="1">
    <location>
        <begin position="1"/>
        <end position="29"/>
    </location>
</feature>
<sequence>MGGGESWRTTTALIPPMAAPLNQNTEKEDEQWSSNFSNSVNAVYMGFVATAILISMFIVMAIFERFFRRPRTTSQLSHTSRTHFVYDNNPKLDHNSSKITNYAREVSVVMPGEETPTFIAHPAPAPCPREHVTWPLHSIDAGHASTSTPHSSS</sequence>
<protein>
    <submittedName>
        <fullName evidence="3">Uncharacterized protein</fullName>
    </submittedName>
</protein>
<gene>
    <name evidence="3" type="ORF">RchiOBHm_Chr2g0162241</name>
</gene>